<name>A0A7W5C6R4_9BACL</name>
<evidence type="ECO:0000256" key="3">
    <source>
        <dbReference type="SAM" id="MobiDB-lite"/>
    </source>
</evidence>
<feature type="region of interest" description="Disordered" evidence="3">
    <location>
        <begin position="142"/>
        <end position="172"/>
    </location>
</feature>
<keyword evidence="5" id="KW-1185">Reference proteome</keyword>
<keyword evidence="4" id="KW-0282">Flagellum</keyword>
<protein>
    <submittedName>
        <fullName evidence="4">Flagellar basal-body rod modification protein FlgD</fullName>
    </submittedName>
</protein>
<organism evidence="4 5">
    <name type="scientific">Paenibacillus endophyticus</name>
    <dbReference type="NCBI Taxonomy" id="1294268"/>
    <lineage>
        <taxon>Bacteria</taxon>
        <taxon>Bacillati</taxon>
        <taxon>Bacillota</taxon>
        <taxon>Bacilli</taxon>
        <taxon>Bacillales</taxon>
        <taxon>Paenibacillaceae</taxon>
        <taxon>Paenibacillus</taxon>
    </lineage>
</organism>
<dbReference type="Proteomes" id="UP000518605">
    <property type="component" value="Unassembled WGS sequence"/>
</dbReference>
<sequence>MTDSVSTRAVWPNYSQANVQAAANKKSSDTLGKDQFLSILVTQLRNQDPMQPLQDKDFIAQMAQFTSVEQLMNMSTELTLMRQNIGSASSLIGKSIEWNEYDEAGEITTVKGVVDSIISKEGILYARVGGAEVALDYVTSISETSDNGDSSSDDDAGSESSNPANAEEGAEG</sequence>
<keyword evidence="4" id="KW-0969">Cilium</keyword>
<dbReference type="AlphaFoldDB" id="A0A7W5C6R4"/>
<gene>
    <name evidence="4" type="ORF">FHS16_002152</name>
</gene>
<proteinExistence type="inferred from homology"/>
<comment type="caution">
    <text evidence="4">The sequence shown here is derived from an EMBL/GenBank/DDBJ whole genome shotgun (WGS) entry which is preliminary data.</text>
</comment>
<evidence type="ECO:0000313" key="5">
    <source>
        <dbReference type="Proteomes" id="UP000518605"/>
    </source>
</evidence>
<keyword evidence="4" id="KW-0966">Cell projection</keyword>
<dbReference type="GO" id="GO:0044781">
    <property type="term" value="P:bacterial-type flagellum organization"/>
    <property type="evidence" value="ECO:0007669"/>
    <property type="project" value="UniProtKB-KW"/>
</dbReference>
<keyword evidence="2" id="KW-1005">Bacterial flagellum biogenesis</keyword>
<comment type="similarity">
    <text evidence="1">Belongs to the FlgD family.</text>
</comment>
<dbReference type="EMBL" id="JACHXW010000005">
    <property type="protein sequence ID" value="MBB3152106.1"/>
    <property type="molecule type" value="Genomic_DNA"/>
</dbReference>
<dbReference type="Pfam" id="PF03963">
    <property type="entry name" value="FlgD"/>
    <property type="match status" value="1"/>
</dbReference>
<reference evidence="4 5" key="1">
    <citation type="submission" date="2020-08" db="EMBL/GenBank/DDBJ databases">
        <title>Genomic Encyclopedia of Type Strains, Phase III (KMG-III): the genomes of soil and plant-associated and newly described type strains.</title>
        <authorList>
            <person name="Whitman W."/>
        </authorList>
    </citation>
    <scope>NUCLEOTIDE SEQUENCE [LARGE SCALE GENOMIC DNA]</scope>
    <source>
        <strain evidence="4 5">CECT 8234</strain>
    </source>
</reference>
<dbReference type="InterPro" id="IPR005648">
    <property type="entry name" value="FlgD"/>
</dbReference>
<evidence type="ECO:0000313" key="4">
    <source>
        <dbReference type="EMBL" id="MBB3152106.1"/>
    </source>
</evidence>
<evidence type="ECO:0000256" key="1">
    <source>
        <dbReference type="ARBA" id="ARBA00010577"/>
    </source>
</evidence>
<accession>A0A7W5C6R4</accession>
<evidence type="ECO:0000256" key="2">
    <source>
        <dbReference type="ARBA" id="ARBA00022795"/>
    </source>
</evidence>